<dbReference type="PROSITE" id="PS51375">
    <property type="entry name" value="PPR"/>
    <property type="match status" value="3"/>
</dbReference>
<feature type="repeat" description="PPR" evidence="14">
    <location>
        <begin position="246"/>
        <end position="280"/>
    </location>
</feature>
<evidence type="ECO:0000256" key="2">
    <source>
        <dbReference type="ARBA" id="ARBA00004286"/>
    </source>
</evidence>
<dbReference type="InterPro" id="IPR001214">
    <property type="entry name" value="SET_dom"/>
</dbReference>
<dbReference type="InterPro" id="IPR051357">
    <property type="entry name" value="H3K9_HMTase_SUVAR3-9"/>
</dbReference>
<feature type="compositionally biased region" description="Gly residues" evidence="15">
    <location>
        <begin position="512"/>
        <end position="534"/>
    </location>
</feature>
<keyword evidence="9" id="KW-0809">Transit peptide</keyword>
<dbReference type="GO" id="GO:0005739">
    <property type="term" value="C:mitochondrion"/>
    <property type="evidence" value="ECO:0007669"/>
    <property type="project" value="UniProtKB-SubCell"/>
</dbReference>
<dbReference type="SMART" id="SM00317">
    <property type="entry name" value="SET"/>
    <property type="match status" value="1"/>
</dbReference>
<dbReference type="SMART" id="SM00508">
    <property type="entry name" value="PostSET"/>
    <property type="match status" value="1"/>
</dbReference>
<dbReference type="HOGENOM" id="CLU_261561_0_0_1"/>
<dbReference type="PROSITE" id="PS50005">
    <property type="entry name" value="TPR"/>
    <property type="match status" value="1"/>
</dbReference>
<dbReference type="PROSITE" id="PS51575">
    <property type="entry name" value="SAM_MT43_SUVAR39_2"/>
    <property type="match status" value="1"/>
</dbReference>
<feature type="region of interest" description="Disordered" evidence="15">
    <location>
        <begin position="716"/>
        <end position="735"/>
    </location>
</feature>
<evidence type="ECO:0000256" key="9">
    <source>
        <dbReference type="ARBA" id="ARBA00022946"/>
    </source>
</evidence>
<sequence length="1300" mass="142913">MLLHILGSSTLAPARPSPLRQSGAGTGAATVRCASSSSNPSPSSSSSAAAAAGKQVAKVHSYGALDYERRAALRWSSLYRRIAVGHGGRPVGRTLGAWDEGERRLDKWELCRIARELRKFRRFNLALQVYDWMTERRDRFSLSSSDMAIQLDLIAKVRGVSHAEEYFEELPDPLKDKRTYGSLLNVYAQAMMKEKTESTFEQMRKKGFATDTLPFNVLMNFYVDAEEAEKVSILIDEMMERNVAFDVCTYNIWIKSCAAMQDADAMEQVFNQMIRDETVVANWTTYTTLASMHIKLGNSEKAEESLKEAEKRTTGREKKCFHYLMTLYSHLGKKEEVYRVWNWYKATFPTIHNLGYQEVLSALVRLGDIEGAELLYEEWASKSSSFDPKTMNILLAWYAREGFVTKAEQTLNRFVEKGGNPKPNTWEILGTAYLKDGQSSEALSCLEKATAVASPSKWRPRPTNVESLLANFKEKNDAESADRLMNPGFVRPPPVKPPAAAAAVAGGGVAGTPGGKGRGLGASGEGIGSSGGRGDPQSRRCTRSASAKGSGDARSVEEGGPRVAGDDGGSGKSGVAAEGSGFEGLRNGRGGGVGTAAAEDCGLEKSNPDGIVGDADVHLESGSDARDGECVSEGLKKPCVNNSNGSSAADCAPKVKKGNDSGDGGADECNAAAKSSNLACPGNNGDETNRKGRKVVLPWRFQVGFKRSFSKAFCSDSESSGPSGTQFYRAQDSSTPCTPATRSSVRCYASAHSGVRVSAMRDFSVKGEKETSTPYKKSKTGMDGPSQGMPKNGVVLARENIMGSLQNFRLIYRDLLDEEEEKSTEAVIRPDLQAYRIFRERFITDCDEKKYIGNVPGIKVGDIFHLRVELCVVGLHRPHRVGVDHIKQEDGTCIAVSIVSYAQSSDIKNNLDVLVYSGAMTAIANQKIEGTNLALKKSMDTNTPVRVIHGFVTHLNGNCQRKKIPTYIYGGLYIVEKYWREKEGNDRYVYMFRLRRMAGQKHIDIQDILNSGQAESYGGIIIKDISRGLEKIPVSVVNSISDEYPMPYRYIAHLQYPRNYQPAPPAGCGCVGGCSDSKRCACAVKNGGEIPFNDKGRILEAKPLVYECGPSCKCPPTCHNRVGQHGLRFRLQVFKTKLMGWGVRTLDFIPSGSFVCEYIGEVLEDEEAQKRTTDEYLFAIGHNYYDEALWEGLSRSIPSLQKGPDKDEEASFAVDASKMGNFAKFINHSCTPNLYAQNVLYDHDDKSVPHIMFFACEDIPPRQELSYHYNYTIDQVHDANGNIKKKKCLCGSIECDGWLY</sequence>
<evidence type="ECO:0000313" key="20">
    <source>
        <dbReference type="EMBL" id="EEC77735.1"/>
    </source>
</evidence>
<dbReference type="SUPFAM" id="SSF82199">
    <property type="entry name" value="SET domain"/>
    <property type="match status" value="1"/>
</dbReference>
<dbReference type="Gene3D" id="1.25.40.10">
    <property type="entry name" value="Tetratricopeptide repeat domain"/>
    <property type="match status" value="3"/>
</dbReference>
<dbReference type="InterPro" id="IPR011990">
    <property type="entry name" value="TPR-like_helical_dom_sf"/>
</dbReference>
<keyword evidence="3" id="KW-0158">Chromosome</keyword>
<dbReference type="Gene3D" id="2.30.280.10">
    <property type="entry name" value="SRA-YDG"/>
    <property type="match status" value="1"/>
</dbReference>
<dbReference type="EMBL" id="CM000129">
    <property type="protein sequence ID" value="EEC77735.1"/>
    <property type="molecule type" value="Genomic_DNA"/>
</dbReference>
<dbReference type="PROSITE" id="PS51015">
    <property type="entry name" value="YDG"/>
    <property type="match status" value="1"/>
</dbReference>
<dbReference type="STRING" id="39946.B8ASM5"/>
<dbReference type="GO" id="GO:0005694">
    <property type="term" value="C:chromosome"/>
    <property type="evidence" value="ECO:0007669"/>
    <property type="project" value="UniProtKB-SubCell"/>
</dbReference>
<evidence type="ECO:0000259" key="18">
    <source>
        <dbReference type="PROSITE" id="PS50868"/>
    </source>
</evidence>
<evidence type="ECO:0000256" key="10">
    <source>
        <dbReference type="ARBA" id="ARBA00023128"/>
    </source>
</evidence>
<dbReference type="PROSITE" id="PS50867">
    <property type="entry name" value="PRE_SET"/>
    <property type="match status" value="1"/>
</dbReference>
<evidence type="ECO:0000256" key="15">
    <source>
        <dbReference type="SAM" id="MobiDB-lite"/>
    </source>
</evidence>
<keyword evidence="10" id="KW-0496">Mitochondrion</keyword>
<dbReference type="PANTHER" id="PTHR45660">
    <property type="entry name" value="HISTONE-LYSINE N-METHYLTRANSFERASE SETMAR"/>
    <property type="match status" value="1"/>
</dbReference>
<evidence type="ECO:0000256" key="11">
    <source>
        <dbReference type="ARBA" id="ARBA00023242"/>
    </source>
</evidence>
<keyword evidence="21" id="KW-1185">Reference proteome</keyword>
<evidence type="ECO:0000256" key="13">
    <source>
        <dbReference type="PROSITE-ProRule" id="PRU00358"/>
    </source>
</evidence>
<proteinExistence type="predicted"/>
<feature type="domain" description="Pre-SET" evidence="17">
    <location>
        <begin position="1066"/>
        <end position="1126"/>
    </location>
</feature>
<dbReference type="InterPro" id="IPR036987">
    <property type="entry name" value="SRA-YDG_sf"/>
</dbReference>
<dbReference type="PANTHER" id="PTHR45660:SF22">
    <property type="entry name" value="OS04G0544100 PROTEIN"/>
    <property type="match status" value="1"/>
</dbReference>
<feature type="repeat" description="PPR" evidence="14">
    <location>
        <begin position="176"/>
        <end position="210"/>
    </location>
</feature>
<evidence type="ECO:0000259" key="16">
    <source>
        <dbReference type="PROSITE" id="PS50280"/>
    </source>
</evidence>
<dbReference type="GO" id="GO:0003690">
    <property type="term" value="F:double-stranded DNA binding"/>
    <property type="evidence" value="ECO:0007669"/>
    <property type="project" value="TreeGrafter"/>
</dbReference>
<feature type="compositionally biased region" description="Low complexity" evidence="15">
    <location>
        <begin position="34"/>
        <end position="49"/>
    </location>
</feature>
<dbReference type="InterPro" id="IPR025794">
    <property type="entry name" value="H3-K9-MeTrfase_plant"/>
</dbReference>
<name>B8ASM5_ORYSI</name>
<dbReference type="Pfam" id="PF00856">
    <property type="entry name" value="SET"/>
    <property type="match status" value="1"/>
</dbReference>
<dbReference type="InterPro" id="IPR003616">
    <property type="entry name" value="Post-SET_dom"/>
</dbReference>
<protein>
    <submittedName>
        <fullName evidence="20">Uncharacterized protein</fullName>
    </submittedName>
</protein>
<evidence type="ECO:0000256" key="12">
    <source>
        <dbReference type="PROSITE-ProRule" id="PRU00339"/>
    </source>
</evidence>
<feature type="domain" description="Post-SET" evidence="18">
    <location>
        <begin position="1284"/>
        <end position="1300"/>
    </location>
</feature>
<organism evidence="20 21">
    <name type="scientific">Oryza sativa subsp. indica</name>
    <name type="common">Rice</name>
    <dbReference type="NCBI Taxonomy" id="39946"/>
    <lineage>
        <taxon>Eukaryota</taxon>
        <taxon>Viridiplantae</taxon>
        <taxon>Streptophyta</taxon>
        <taxon>Embryophyta</taxon>
        <taxon>Tracheophyta</taxon>
        <taxon>Spermatophyta</taxon>
        <taxon>Magnoliopsida</taxon>
        <taxon>Liliopsida</taxon>
        <taxon>Poales</taxon>
        <taxon>Poaceae</taxon>
        <taxon>BOP clade</taxon>
        <taxon>Oryzoideae</taxon>
        <taxon>Oryzeae</taxon>
        <taxon>Oryzinae</taxon>
        <taxon>Oryza</taxon>
        <taxon>Oryza sativa</taxon>
    </lineage>
</organism>
<dbReference type="Pfam" id="PF01535">
    <property type="entry name" value="PPR"/>
    <property type="match status" value="1"/>
</dbReference>
<dbReference type="SUPFAM" id="SSF88697">
    <property type="entry name" value="PUA domain-like"/>
    <property type="match status" value="1"/>
</dbReference>
<feature type="domain" description="SET" evidence="16">
    <location>
        <begin position="1129"/>
        <end position="1270"/>
    </location>
</feature>
<evidence type="ECO:0000256" key="4">
    <source>
        <dbReference type="ARBA" id="ARBA00022603"/>
    </source>
</evidence>
<keyword evidence="5" id="KW-0808">Transferase</keyword>
<dbReference type="Pfam" id="PF05033">
    <property type="entry name" value="Pre-SET"/>
    <property type="match status" value="1"/>
</dbReference>
<evidence type="ECO:0000256" key="3">
    <source>
        <dbReference type="ARBA" id="ARBA00022454"/>
    </source>
</evidence>
<keyword evidence="12" id="KW-0802">TPR repeat</keyword>
<reference evidence="20 21" key="1">
    <citation type="journal article" date="2005" name="PLoS Biol.">
        <title>The genomes of Oryza sativa: a history of duplications.</title>
        <authorList>
            <person name="Yu J."/>
            <person name="Wang J."/>
            <person name="Lin W."/>
            <person name="Li S."/>
            <person name="Li H."/>
            <person name="Zhou J."/>
            <person name="Ni P."/>
            <person name="Dong W."/>
            <person name="Hu S."/>
            <person name="Zeng C."/>
            <person name="Zhang J."/>
            <person name="Zhang Y."/>
            <person name="Li R."/>
            <person name="Xu Z."/>
            <person name="Li S."/>
            <person name="Li X."/>
            <person name="Zheng H."/>
            <person name="Cong L."/>
            <person name="Lin L."/>
            <person name="Yin J."/>
            <person name="Geng J."/>
            <person name="Li G."/>
            <person name="Shi J."/>
            <person name="Liu J."/>
            <person name="Lv H."/>
            <person name="Li J."/>
            <person name="Wang J."/>
            <person name="Deng Y."/>
            <person name="Ran L."/>
            <person name="Shi X."/>
            <person name="Wang X."/>
            <person name="Wu Q."/>
            <person name="Li C."/>
            <person name="Ren X."/>
            <person name="Wang J."/>
            <person name="Wang X."/>
            <person name="Li D."/>
            <person name="Liu D."/>
            <person name="Zhang X."/>
            <person name="Ji Z."/>
            <person name="Zhao W."/>
            <person name="Sun Y."/>
            <person name="Zhang Z."/>
            <person name="Bao J."/>
            <person name="Han Y."/>
            <person name="Dong L."/>
            <person name="Ji J."/>
            <person name="Chen P."/>
            <person name="Wu S."/>
            <person name="Liu J."/>
            <person name="Xiao Y."/>
            <person name="Bu D."/>
            <person name="Tan J."/>
            <person name="Yang L."/>
            <person name="Ye C."/>
            <person name="Zhang J."/>
            <person name="Xu J."/>
            <person name="Zhou Y."/>
            <person name="Yu Y."/>
            <person name="Zhang B."/>
            <person name="Zhuang S."/>
            <person name="Wei H."/>
            <person name="Liu B."/>
            <person name="Lei M."/>
            <person name="Yu H."/>
            <person name="Li Y."/>
            <person name="Xu H."/>
            <person name="Wei S."/>
            <person name="He X."/>
            <person name="Fang L."/>
            <person name="Zhang Z."/>
            <person name="Zhang Y."/>
            <person name="Huang X."/>
            <person name="Su Z."/>
            <person name="Tong W."/>
            <person name="Li J."/>
            <person name="Tong Z."/>
            <person name="Li S."/>
            <person name="Ye J."/>
            <person name="Wang L."/>
            <person name="Fang L."/>
            <person name="Lei T."/>
            <person name="Chen C."/>
            <person name="Chen H."/>
            <person name="Xu Z."/>
            <person name="Li H."/>
            <person name="Huang H."/>
            <person name="Zhang F."/>
            <person name="Xu H."/>
            <person name="Li N."/>
            <person name="Zhao C."/>
            <person name="Li S."/>
            <person name="Dong L."/>
            <person name="Huang Y."/>
            <person name="Li L."/>
            <person name="Xi Y."/>
            <person name="Qi Q."/>
            <person name="Li W."/>
            <person name="Zhang B."/>
            <person name="Hu W."/>
            <person name="Zhang Y."/>
            <person name="Tian X."/>
            <person name="Jiao Y."/>
            <person name="Liang X."/>
            <person name="Jin J."/>
            <person name="Gao L."/>
            <person name="Zheng W."/>
            <person name="Hao B."/>
            <person name="Liu S."/>
            <person name="Wang W."/>
            <person name="Yuan L."/>
            <person name="Cao M."/>
            <person name="McDermott J."/>
            <person name="Samudrala R."/>
            <person name="Wang J."/>
            <person name="Wong G.K."/>
            <person name="Yang H."/>
        </authorList>
    </citation>
    <scope>NUCLEOTIDE SEQUENCE [LARGE SCALE GENOMIC DNA]</scope>
    <source>
        <strain evidence="21">cv. 93-11</strain>
    </source>
</reference>
<keyword evidence="4" id="KW-0489">Methyltransferase</keyword>
<dbReference type="Proteomes" id="UP000007015">
    <property type="component" value="Chromosome 4"/>
</dbReference>
<evidence type="ECO:0000256" key="14">
    <source>
        <dbReference type="PROSITE-ProRule" id="PRU00708"/>
    </source>
</evidence>
<accession>B8ASM5</accession>
<feature type="region of interest" description="Disordered" evidence="15">
    <location>
        <begin position="766"/>
        <end position="789"/>
    </location>
</feature>
<dbReference type="Pfam" id="PF13181">
    <property type="entry name" value="TPR_8"/>
    <property type="match status" value="1"/>
</dbReference>
<evidence type="ECO:0000256" key="8">
    <source>
        <dbReference type="ARBA" id="ARBA00022853"/>
    </source>
</evidence>
<dbReference type="Pfam" id="PF13812">
    <property type="entry name" value="PPR_3"/>
    <property type="match status" value="2"/>
</dbReference>
<dbReference type="SUPFAM" id="SSF48452">
    <property type="entry name" value="TPR-like"/>
    <property type="match status" value="1"/>
</dbReference>
<feature type="compositionally biased region" description="Basic and acidic residues" evidence="15">
    <location>
        <begin position="615"/>
        <end position="626"/>
    </location>
</feature>
<dbReference type="Gene3D" id="2.170.270.10">
    <property type="entry name" value="SET domain"/>
    <property type="match status" value="1"/>
</dbReference>
<dbReference type="GO" id="GO:0008270">
    <property type="term" value="F:zinc ion binding"/>
    <property type="evidence" value="ECO:0007669"/>
    <property type="project" value="InterPro"/>
</dbReference>
<dbReference type="SMART" id="SM00468">
    <property type="entry name" value="PreSET"/>
    <property type="match status" value="1"/>
</dbReference>
<dbReference type="InterPro" id="IPR015947">
    <property type="entry name" value="PUA-like_sf"/>
</dbReference>
<dbReference type="PROSITE" id="PS50280">
    <property type="entry name" value="SET"/>
    <property type="match status" value="1"/>
</dbReference>
<evidence type="ECO:0000256" key="6">
    <source>
        <dbReference type="ARBA" id="ARBA00022691"/>
    </source>
</evidence>
<dbReference type="FunFam" id="1.25.40.10:FF:000385">
    <property type="entry name" value="Pentatricopeptide repeat-containing protein mitochondrial"/>
    <property type="match status" value="1"/>
</dbReference>
<keyword evidence="11 13" id="KW-0539">Nucleus</keyword>
<feature type="domain" description="YDG" evidence="19">
    <location>
        <begin position="853"/>
        <end position="996"/>
    </location>
</feature>
<dbReference type="InterPro" id="IPR002885">
    <property type="entry name" value="PPR_rpt"/>
</dbReference>
<dbReference type="GO" id="GO:0032259">
    <property type="term" value="P:methylation"/>
    <property type="evidence" value="ECO:0007669"/>
    <property type="project" value="UniProtKB-KW"/>
</dbReference>
<dbReference type="Pfam" id="PF02182">
    <property type="entry name" value="SAD_SRA"/>
    <property type="match status" value="1"/>
</dbReference>
<dbReference type="GO" id="GO:0005634">
    <property type="term" value="C:nucleus"/>
    <property type="evidence" value="ECO:0007669"/>
    <property type="project" value="UniProtKB-SubCell"/>
</dbReference>
<dbReference type="Gramene" id="BGIOSGA014624-TA">
    <property type="protein sequence ID" value="BGIOSGA014624-PA"/>
    <property type="gene ID" value="BGIOSGA014624"/>
</dbReference>
<keyword evidence="6" id="KW-0949">S-adenosyl-L-methionine</keyword>
<dbReference type="NCBIfam" id="TIGR00756">
    <property type="entry name" value="PPR"/>
    <property type="match status" value="2"/>
</dbReference>
<evidence type="ECO:0000256" key="5">
    <source>
        <dbReference type="ARBA" id="ARBA00022679"/>
    </source>
</evidence>
<dbReference type="FunFam" id="1.25.40.10:FF:000760">
    <property type="entry name" value="Pentatricopeptide repeat-containing protein At5g27460"/>
    <property type="match status" value="1"/>
</dbReference>
<evidence type="ECO:0000313" key="21">
    <source>
        <dbReference type="Proteomes" id="UP000007015"/>
    </source>
</evidence>
<dbReference type="InterPro" id="IPR019734">
    <property type="entry name" value="TPR_rpt"/>
</dbReference>
<gene>
    <name evidence="20" type="ORF">OsI_16848</name>
</gene>
<keyword evidence="8" id="KW-0156">Chromatin regulator</keyword>
<dbReference type="InterPro" id="IPR046341">
    <property type="entry name" value="SET_dom_sf"/>
</dbReference>
<evidence type="ECO:0000256" key="1">
    <source>
        <dbReference type="ARBA" id="ARBA00004173"/>
    </source>
</evidence>
<feature type="region of interest" description="Disordered" evidence="15">
    <location>
        <begin position="14"/>
        <end position="49"/>
    </location>
</feature>
<evidence type="ECO:0000259" key="17">
    <source>
        <dbReference type="PROSITE" id="PS50867"/>
    </source>
</evidence>
<feature type="region of interest" description="Disordered" evidence="15">
    <location>
        <begin position="512"/>
        <end position="626"/>
    </location>
</feature>
<dbReference type="SMART" id="SM00466">
    <property type="entry name" value="SRA"/>
    <property type="match status" value="1"/>
</dbReference>
<feature type="repeat" description="TPR" evidence="12">
    <location>
        <begin position="423"/>
        <end position="456"/>
    </location>
</feature>
<evidence type="ECO:0000256" key="7">
    <source>
        <dbReference type="ARBA" id="ARBA00022737"/>
    </source>
</evidence>
<dbReference type="PROSITE" id="PS50868">
    <property type="entry name" value="POST_SET"/>
    <property type="match status" value="1"/>
</dbReference>
<feature type="repeat" description="PPR" evidence="14">
    <location>
        <begin position="387"/>
        <end position="421"/>
    </location>
</feature>
<dbReference type="GO" id="GO:0042054">
    <property type="term" value="F:histone methyltransferase activity"/>
    <property type="evidence" value="ECO:0007669"/>
    <property type="project" value="InterPro"/>
</dbReference>
<dbReference type="InterPro" id="IPR003105">
    <property type="entry name" value="SRA_YDG"/>
</dbReference>
<keyword evidence="7" id="KW-0677">Repeat</keyword>
<dbReference type="InterPro" id="IPR007728">
    <property type="entry name" value="Pre-SET_dom"/>
</dbReference>
<evidence type="ECO:0000259" key="19">
    <source>
        <dbReference type="PROSITE" id="PS51015"/>
    </source>
</evidence>
<feature type="region of interest" description="Disordered" evidence="15">
    <location>
        <begin position="645"/>
        <end position="664"/>
    </location>
</feature>
<comment type="subcellular location">
    <subcellularLocation>
        <location evidence="2">Chromosome</location>
    </subcellularLocation>
    <subcellularLocation>
        <location evidence="1">Mitochondrion</location>
    </subcellularLocation>
    <subcellularLocation>
        <location evidence="13">Nucleus</location>
    </subcellularLocation>
</comment>